<comment type="caution">
    <text evidence="1">The sequence shown here is derived from an EMBL/GenBank/DDBJ whole genome shotgun (WGS) entry which is preliminary data.</text>
</comment>
<dbReference type="RefSeq" id="WP_345161895.1">
    <property type="nucleotide sequence ID" value="NZ_BAABHC010000029.1"/>
</dbReference>
<evidence type="ECO:0000313" key="2">
    <source>
        <dbReference type="Proteomes" id="UP001500552"/>
    </source>
</evidence>
<dbReference type="PANTHER" id="PTHR12526">
    <property type="entry name" value="GLYCOSYLTRANSFERASE"/>
    <property type="match status" value="1"/>
</dbReference>
<protein>
    <submittedName>
        <fullName evidence="1">Uncharacterized protein</fullName>
    </submittedName>
</protein>
<gene>
    <name evidence="1" type="ORF">GCM10023188_41230</name>
</gene>
<dbReference type="SUPFAM" id="SSF53756">
    <property type="entry name" value="UDP-Glycosyltransferase/glycogen phosphorylase"/>
    <property type="match status" value="1"/>
</dbReference>
<evidence type="ECO:0000313" key="1">
    <source>
        <dbReference type="EMBL" id="GAA4442026.1"/>
    </source>
</evidence>
<dbReference type="Proteomes" id="UP001500552">
    <property type="component" value="Unassembled WGS sequence"/>
</dbReference>
<reference evidence="2" key="1">
    <citation type="journal article" date="2019" name="Int. J. Syst. Evol. Microbiol.">
        <title>The Global Catalogue of Microorganisms (GCM) 10K type strain sequencing project: providing services to taxonomists for standard genome sequencing and annotation.</title>
        <authorList>
            <consortium name="The Broad Institute Genomics Platform"/>
            <consortium name="The Broad Institute Genome Sequencing Center for Infectious Disease"/>
            <person name="Wu L."/>
            <person name="Ma J."/>
        </authorList>
    </citation>
    <scope>NUCLEOTIDE SEQUENCE [LARGE SCALE GENOMIC DNA]</scope>
    <source>
        <strain evidence="2">JCM 17926</strain>
    </source>
</reference>
<dbReference type="Gene3D" id="3.40.50.2000">
    <property type="entry name" value="Glycogen Phosphorylase B"/>
    <property type="match status" value="2"/>
</dbReference>
<keyword evidence="2" id="KW-1185">Reference proteome</keyword>
<dbReference type="EMBL" id="BAABHC010000029">
    <property type="protein sequence ID" value="GAA4442026.1"/>
    <property type="molecule type" value="Genomic_DNA"/>
</dbReference>
<name>A0ABP8M1E0_9BACT</name>
<proteinExistence type="predicted"/>
<accession>A0ABP8M1E0</accession>
<organism evidence="1 2">
    <name type="scientific">Pontibacter saemangeumensis</name>
    <dbReference type="NCBI Taxonomy" id="1084525"/>
    <lineage>
        <taxon>Bacteria</taxon>
        <taxon>Pseudomonadati</taxon>
        <taxon>Bacteroidota</taxon>
        <taxon>Cytophagia</taxon>
        <taxon>Cytophagales</taxon>
        <taxon>Hymenobacteraceae</taxon>
        <taxon>Pontibacter</taxon>
    </lineage>
</organism>
<dbReference type="PANTHER" id="PTHR12526:SF637">
    <property type="entry name" value="GLYCOSYLTRANSFERASE EPSF-RELATED"/>
    <property type="match status" value="1"/>
</dbReference>
<sequence length="405" mass="46436">MTILILNYWSLHDGLTQGATLTHLNRIIAFNHFHKVLLVTLEREVNPLSIPVSSLQLPEKVKHCPIYLRPHRINLLSKITDFLILPKQLIKLIQDEHVQQLVAIGTLSGSLAYLVSLKINIPFFVAFCEPHAAYMLDNKVWNMYDPRYVYQKKWEKEQVRRAQGVLVVSEAYKKKLMHQKLIAASKIFVNRNTVDFKLFAFAGIDRISLRHQLSIPEEATIGIYVGKYGGLYYQQEAFRIYGRCFETIPNFRLIILSPQPEHEIRQYLGQSNIDPAKVYIASVPHAEVPAYLSAADFAFATIKSYPSARYCSPVKVGEYWASGLPVLLTEGVGDDSDIIKREGGGAVFCLEEEGSLERALQQVQQIINDPNHRREIPKLARKYRSPERIREAYEYFFGQSGEQQR</sequence>